<dbReference type="EMBL" id="CP036425">
    <property type="protein sequence ID" value="QDU34429.1"/>
    <property type="molecule type" value="Genomic_DNA"/>
</dbReference>
<dbReference type="PANTHER" id="PTHR30561">
    <property type="entry name" value="SMR FAMILY PROTON-DEPENDENT DRUG EFFLUX TRANSPORTER SUGE"/>
    <property type="match status" value="1"/>
</dbReference>
<reference evidence="10 11" key="1">
    <citation type="submission" date="2019-02" db="EMBL/GenBank/DDBJ databases">
        <title>Deep-cultivation of Planctomycetes and their phenomic and genomic characterization uncovers novel biology.</title>
        <authorList>
            <person name="Wiegand S."/>
            <person name="Jogler M."/>
            <person name="Boedeker C."/>
            <person name="Pinto D."/>
            <person name="Vollmers J."/>
            <person name="Rivas-Marin E."/>
            <person name="Kohn T."/>
            <person name="Peeters S.H."/>
            <person name="Heuer A."/>
            <person name="Rast P."/>
            <person name="Oberbeckmann S."/>
            <person name="Bunk B."/>
            <person name="Jeske O."/>
            <person name="Meyerdierks A."/>
            <person name="Storesund J.E."/>
            <person name="Kallscheuer N."/>
            <person name="Luecker S."/>
            <person name="Lage O.M."/>
            <person name="Pohl T."/>
            <person name="Merkel B.J."/>
            <person name="Hornburger P."/>
            <person name="Mueller R.-W."/>
            <person name="Bruemmer F."/>
            <person name="Labrenz M."/>
            <person name="Spormann A.M."/>
            <person name="Op den Camp H."/>
            <person name="Overmann J."/>
            <person name="Amann R."/>
            <person name="Jetten M.S.M."/>
            <person name="Mascher T."/>
            <person name="Medema M.H."/>
            <person name="Devos D.P."/>
            <person name="Kaster A.-K."/>
            <person name="Ovreas L."/>
            <person name="Rohde M."/>
            <person name="Galperin M.Y."/>
            <person name="Jogler C."/>
        </authorList>
    </citation>
    <scope>NUCLEOTIDE SEQUENCE [LARGE SCALE GENOMIC DNA]</scope>
    <source>
        <strain evidence="10 11">KS4</strain>
    </source>
</reference>
<evidence type="ECO:0000256" key="8">
    <source>
        <dbReference type="RuleBase" id="RU003942"/>
    </source>
</evidence>
<evidence type="ECO:0000256" key="3">
    <source>
        <dbReference type="ARBA" id="ARBA00022475"/>
    </source>
</evidence>
<keyword evidence="2" id="KW-0813">Transport</keyword>
<dbReference type="SUPFAM" id="SSF103481">
    <property type="entry name" value="Multidrug resistance efflux transporter EmrE"/>
    <property type="match status" value="1"/>
</dbReference>
<evidence type="ECO:0000256" key="7">
    <source>
        <dbReference type="ARBA" id="ARBA00038032"/>
    </source>
</evidence>
<dbReference type="InterPro" id="IPR000390">
    <property type="entry name" value="Small_drug/metabolite_transptr"/>
</dbReference>
<keyword evidence="6 9" id="KW-0472">Membrane</keyword>
<dbReference type="KEGG" id="pcor:KS4_24990"/>
<dbReference type="Pfam" id="PF00893">
    <property type="entry name" value="Multi_Drug_Res"/>
    <property type="match status" value="1"/>
</dbReference>
<dbReference type="Gene3D" id="1.10.3730.20">
    <property type="match status" value="1"/>
</dbReference>
<keyword evidence="3" id="KW-1003">Cell membrane</keyword>
<keyword evidence="4 8" id="KW-0812">Transmembrane</keyword>
<dbReference type="InterPro" id="IPR045324">
    <property type="entry name" value="Small_multidrug_res"/>
</dbReference>
<feature type="transmembrane region" description="Helical" evidence="9">
    <location>
        <begin position="83"/>
        <end position="102"/>
    </location>
</feature>
<evidence type="ECO:0000313" key="10">
    <source>
        <dbReference type="EMBL" id="QDU34429.1"/>
    </source>
</evidence>
<comment type="subcellular location">
    <subcellularLocation>
        <location evidence="1 8">Cell membrane</location>
        <topology evidence="1 8">Multi-pass membrane protein</topology>
    </subcellularLocation>
</comment>
<dbReference type="AlphaFoldDB" id="A0A517YW49"/>
<proteinExistence type="inferred from homology"/>
<protein>
    <submittedName>
        <fullName evidence="10">Multidrug transporter EmrE</fullName>
    </submittedName>
</protein>
<dbReference type="GO" id="GO:0022857">
    <property type="term" value="F:transmembrane transporter activity"/>
    <property type="evidence" value="ECO:0007669"/>
    <property type="project" value="InterPro"/>
</dbReference>
<dbReference type="GO" id="GO:0005886">
    <property type="term" value="C:plasma membrane"/>
    <property type="evidence" value="ECO:0007669"/>
    <property type="project" value="UniProtKB-SubCell"/>
</dbReference>
<evidence type="ECO:0000256" key="1">
    <source>
        <dbReference type="ARBA" id="ARBA00004651"/>
    </source>
</evidence>
<dbReference type="Proteomes" id="UP000317369">
    <property type="component" value="Chromosome"/>
</dbReference>
<evidence type="ECO:0000256" key="4">
    <source>
        <dbReference type="ARBA" id="ARBA00022692"/>
    </source>
</evidence>
<sequence>MYVYLLSAIICEVVATTALNASNGFTKLWASLIVICGYGAAFYLLSLTLRDMKVGIAYAIWSALGIVLVTGVSAIVYKQKIDVVGMTGMGLMIVGVMLLMVFSNASVH</sequence>
<accession>A0A517YW49</accession>
<evidence type="ECO:0000256" key="6">
    <source>
        <dbReference type="ARBA" id="ARBA00023136"/>
    </source>
</evidence>
<evidence type="ECO:0000256" key="9">
    <source>
        <dbReference type="SAM" id="Phobius"/>
    </source>
</evidence>
<organism evidence="10 11">
    <name type="scientific">Poriferisphaera corsica</name>
    <dbReference type="NCBI Taxonomy" id="2528020"/>
    <lineage>
        <taxon>Bacteria</taxon>
        <taxon>Pseudomonadati</taxon>
        <taxon>Planctomycetota</taxon>
        <taxon>Phycisphaerae</taxon>
        <taxon>Phycisphaerales</taxon>
        <taxon>Phycisphaeraceae</taxon>
        <taxon>Poriferisphaera</taxon>
    </lineage>
</organism>
<dbReference type="InterPro" id="IPR037185">
    <property type="entry name" value="EmrE-like"/>
</dbReference>
<gene>
    <name evidence="10" type="primary">emrE_2</name>
    <name evidence="10" type="ORF">KS4_24990</name>
</gene>
<dbReference type="GO" id="GO:1990961">
    <property type="term" value="P:xenobiotic detoxification by transmembrane export across the plasma membrane"/>
    <property type="evidence" value="ECO:0007669"/>
    <property type="project" value="UniProtKB-ARBA"/>
</dbReference>
<dbReference type="FunFam" id="1.10.3730.20:FF:000001">
    <property type="entry name" value="Quaternary ammonium compound resistance transporter SugE"/>
    <property type="match status" value="1"/>
</dbReference>
<feature type="transmembrane region" description="Helical" evidence="9">
    <location>
        <begin position="28"/>
        <end position="49"/>
    </location>
</feature>
<name>A0A517YW49_9BACT</name>
<evidence type="ECO:0000256" key="5">
    <source>
        <dbReference type="ARBA" id="ARBA00022989"/>
    </source>
</evidence>
<comment type="similarity">
    <text evidence="7 8">Belongs to the drug/metabolite transporter (DMT) superfamily. Small multidrug resistance (SMR) (TC 2.A.7.1) family.</text>
</comment>
<keyword evidence="5 9" id="KW-1133">Transmembrane helix</keyword>
<dbReference type="PANTHER" id="PTHR30561:SF1">
    <property type="entry name" value="MULTIDRUG TRANSPORTER EMRE"/>
    <property type="match status" value="1"/>
</dbReference>
<evidence type="ECO:0000313" key="11">
    <source>
        <dbReference type="Proteomes" id="UP000317369"/>
    </source>
</evidence>
<keyword evidence="11" id="KW-1185">Reference proteome</keyword>
<feature type="transmembrane region" description="Helical" evidence="9">
    <location>
        <begin position="56"/>
        <end position="77"/>
    </location>
</feature>
<evidence type="ECO:0000256" key="2">
    <source>
        <dbReference type="ARBA" id="ARBA00022448"/>
    </source>
</evidence>